<dbReference type="GO" id="GO:0033627">
    <property type="term" value="P:cell adhesion mediated by integrin"/>
    <property type="evidence" value="ECO:0007669"/>
    <property type="project" value="TreeGrafter"/>
</dbReference>
<evidence type="ECO:0000313" key="8">
    <source>
        <dbReference type="Proteomes" id="UP000054324"/>
    </source>
</evidence>
<dbReference type="InterPro" id="IPR000742">
    <property type="entry name" value="EGF"/>
</dbReference>
<keyword evidence="5" id="KW-1133">Transmembrane helix</keyword>
<keyword evidence="5" id="KW-0472">Membrane</keyword>
<name>A0A074ZER3_OPIVI</name>
<dbReference type="RefSeq" id="XP_009170610.1">
    <property type="nucleotide sequence ID" value="XM_009172346.1"/>
</dbReference>
<dbReference type="CDD" id="cd00055">
    <property type="entry name" value="EGF_Lam"/>
    <property type="match status" value="1"/>
</dbReference>
<evidence type="ECO:0000259" key="6">
    <source>
        <dbReference type="PROSITE" id="PS00022"/>
    </source>
</evidence>
<evidence type="ECO:0000256" key="3">
    <source>
        <dbReference type="ARBA" id="ARBA00023157"/>
    </source>
</evidence>
<keyword evidence="2" id="KW-0677">Repeat</keyword>
<sequence length="392" mass="43676">MLLLPFTHHGTLELLQEETHPRPKLAVRTLWEADVRFWRGFYSRVVVSVTGPTGTDRYVMCIFVASMNSYWSVEPVAEGASTLDVAEPNWRKTEPCSGRGRCICGKCKCNLARYEGEHCECDRHGCKRASDDNQVCGGPQRGTCQCDGVCKCKPGYTGDRCDCMTSDKQCIDPNKPDGGQSALCTDREVEKCVLCLRDSLIKAFEGYDEDGVSEAGVGSALVTKPPVTLVQPVDELVYASPEYATAAATCNTACNGTVIDTARVKLIENSEQKDDSNLCIIYTDDNCRVFFTYRYSDAIYVTRKVDLNIMRKSECVKTINILYIVLGVIAGIVLGGLILLLIYKLVITIDDRRELAKFEQQGENMRWEMAENPIFESPTTKVINPTYEETAY</sequence>
<dbReference type="AlphaFoldDB" id="A0A074ZER3"/>
<dbReference type="GO" id="GO:0098609">
    <property type="term" value="P:cell-cell adhesion"/>
    <property type="evidence" value="ECO:0007669"/>
    <property type="project" value="TreeGrafter"/>
</dbReference>
<organism evidence="7 8">
    <name type="scientific">Opisthorchis viverrini</name>
    <name type="common">Southeast Asian liver fluke</name>
    <dbReference type="NCBI Taxonomy" id="6198"/>
    <lineage>
        <taxon>Eukaryota</taxon>
        <taxon>Metazoa</taxon>
        <taxon>Spiralia</taxon>
        <taxon>Lophotrochozoa</taxon>
        <taxon>Platyhelminthes</taxon>
        <taxon>Trematoda</taxon>
        <taxon>Digenea</taxon>
        <taxon>Opisthorchiida</taxon>
        <taxon>Opisthorchiata</taxon>
        <taxon>Opisthorchiidae</taxon>
        <taxon>Opisthorchis</taxon>
    </lineage>
</organism>
<dbReference type="GO" id="GO:0005178">
    <property type="term" value="F:integrin binding"/>
    <property type="evidence" value="ECO:0007669"/>
    <property type="project" value="TreeGrafter"/>
</dbReference>
<dbReference type="GO" id="GO:0009986">
    <property type="term" value="C:cell surface"/>
    <property type="evidence" value="ECO:0007669"/>
    <property type="project" value="TreeGrafter"/>
</dbReference>
<gene>
    <name evidence="7" type="ORF">T265_06943</name>
</gene>
<feature type="domain" description="EGF-like" evidence="6">
    <location>
        <begin position="150"/>
        <end position="161"/>
    </location>
</feature>
<dbReference type="PANTHER" id="PTHR10082:SF60">
    <property type="entry name" value="INTEGRIN BETA-PS"/>
    <property type="match status" value="1"/>
</dbReference>
<dbReference type="GO" id="GO:0007229">
    <property type="term" value="P:integrin-mediated signaling pathway"/>
    <property type="evidence" value="ECO:0007669"/>
    <property type="project" value="TreeGrafter"/>
</dbReference>
<dbReference type="Proteomes" id="UP000054324">
    <property type="component" value="Unassembled WGS sequence"/>
</dbReference>
<dbReference type="GO" id="GO:0007160">
    <property type="term" value="P:cell-matrix adhesion"/>
    <property type="evidence" value="ECO:0007669"/>
    <property type="project" value="TreeGrafter"/>
</dbReference>
<evidence type="ECO:0000256" key="1">
    <source>
        <dbReference type="ARBA" id="ARBA00022729"/>
    </source>
</evidence>
<dbReference type="GeneID" id="20321122"/>
<dbReference type="PROSITE" id="PS00243">
    <property type="entry name" value="I_EGF_1"/>
    <property type="match status" value="1"/>
</dbReference>
<evidence type="ECO:0000256" key="4">
    <source>
        <dbReference type="ARBA" id="ARBA00023180"/>
    </source>
</evidence>
<evidence type="ECO:0000256" key="2">
    <source>
        <dbReference type="ARBA" id="ARBA00022737"/>
    </source>
</evidence>
<keyword evidence="3" id="KW-1015">Disulfide bond</keyword>
<dbReference type="OrthoDB" id="410592at2759"/>
<proteinExistence type="predicted"/>
<keyword evidence="8" id="KW-1185">Reference proteome</keyword>
<dbReference type="InterPro" id="IPR015812">
    <property type="entry name" value="Integrin_bsu"/>
</dbReference>
<dbReference type="InterPro" id="IPR057243">
    <property type="entry name" value="Integrin_I-EGF_CS"/>
</dbReference>
<protein>
    <recommendedName>
        <fullName evidence="6">EGF-like domain-containing protein</fullName>
    </recommendedName>
</protein>
<dbReference type="GO" id="GO:0016477">
    <property type="term" value="P:cell migration"/>
    <property type="evidence" value="ECO:0007669"/>
    <property type="project" value="TreeGrafter"/>
</dbReference>
<dbReference type="SMART" id="SM01241">
    <property type="entry name" value="Integrin_b_cyt"/>
    <property type="match status" value="1"/>
</dbReference>
<dbReference type="Pfam" id="PF08725">
    <property type="entry name" value="Integrin_b_cyt"/>
    <property type="match status" value="1"/>
</dbReference>
<feature type="transmembrane region" description="Helical" evidence="5">
    <location>
        <begin position="321"/>
        <end position="343"/>
    </location>
</feature>
<reference evidence="7 8" key="1">
    <citation type="submission" date="2013-11" db="EMBL/GenBank/DDBJ databases">
        <title>Opisthorchis viverrini - life in the bile duct.</title>
        <authorList>
            <person name="Young N.D."/>
            <person name="Nagarajan N."/>
            <person name="Lin S.J."/>
            <person name="Korhonen P.K."/>
            <person name="Jex A.R."/>
            <person name="Hall R.S."/>
            <person name="Safavi-Hemami H."/>
            <person name="Kaewkong W."/>
            <person name="Bertrand D."/>
            <person name="Gao S."/>
            <person name="Seet Q."/>
            <person name="Wongkham S."/>
            <person name="Teh B.T."/>
            <person name="Wongkham C."/>
            <person name="Intapan P.M."/>
            <person name="Maleewong W."/>
            <person name="Yang X."/>
            <person name="Hu M."/>
            <person name="Wang Z."/>
            <person name="Hofmann A."/>
            <person name="Sternberg P.W."/>
            <person name="Tan P."/>
            <person name="Wang J."/>
            <person name="Gasser R.B."/>
        </authorList>
    </citation>
    <scope>NUCLEOTIDE SEQUENCE [LARGE SCALE GENOMIC DNA]</scope>
</reference>
<dbReference type="STRING" id="6198.A0A074ZER3"/>
<keyword evidence="4" id="KW-0325">Glycoprotein</keyword>
<dbReference type="InterPro" id="IPR002049">
    <property type="entry name" value="LE_dom"/>
</dbReference>
<dbReference type="InterPro" id="IPR014836">
    <property type="entry name" value="Integrin_bsu_cyt_dom"/>
</dbReference>
<evidence type="ECO:0000256" key="5">
    <source>
        <dbReference type="SAM" id="Phobius"/>
    </source>
</evidence>
<dbReference type="GO" id="GO:0008305">
    <property type="term" value="C:integrin complex"/>
    <property type="evidence" value="ECO:0007669"/>
    <property type="project" value="TreeGrafter"/>
</dbReference>
<accession>A0A074ZER3</accession>
<keyword evidence="5" id="KW-0812">Transmembrane</keyword>
<dbReference type="PRINTS" id="PR01186">
    <property type="entry name" value="INTEGRINB"/>
</dbReference>
<keyword evidence="1" id="KW-0732">Signal</keyword>
<dbReference type="GO" id="GO:0005925">
    <property type="term" value="C:focal adhesion"/>
    <property type="evidence" value="ECO:0007669"/>
    <property type="project" value="TreeGrafter"/>
</dbReference>
<dbReference type="EMBL" id="KL596770">
    <property type="protein sequence ID" value="KER25653.1"/>
    <property type="molecule type" value="Genomic_DNA"/>
</dbReference>
<evidence type="ECO:0000313" key="7">
    <source>
        <dbReference type="EMBL" id="KER25653.1"/>
    </source>
</evidence>
<dbReference type="Gene3D" id="2.10.25.10">
    <property type="entry name" value="Laminin"/>
    <property type="match status" value="2"/>
</dbReference>
<dbReference type="PANTHER" id="PTHR10082">
    <property type="entry name" value="INTEGRIN BETA SUBUNIT"/>
    <property type="match status" value="1"/>
</dbReference>
<dbReference type="CTD" id="20321122"/>
<dbReference type="PROSITE" id="PS00022">
    <property type="entry name" value="EGF_1"/>
    <property type="match status" value="1"/>
</dbReference>
<dbReference type="Gene3D" id="1.20.5.100">
    <property type="entry name" value="Cytochrome c1, transmembrane anchor, C-terminal"/>
    <property type="match status" value="1"/>
</dbReference>
<dbReference type="KEGG" id="ovi:T265_06943"/>